<dbReference type="EMBL" id="QUBQ01000001">
    <property type="protein sequence ID" value="REK77238.1"/>
    <property type="molecule type" value="Genomic_DNA"/>
</dbReference>
<keyword evidence="1" id="KW-0472">Membrane</keyword>
<keyword evidence="1" id="KW-0812">Transmembrane</keyword>
<dbReference type="AlphaFoldDB" id="A0A371PM37"/>
<dbReference type="Proteomes" id="UP000261905">
    <property type="component" value="Unassembled WGS sequence"/>
</dbReference>
<reference evidence="2 3" key="1">
    <citation type="submission" date="2018-08" db="EMBL/GenBank/DDBJ databases">
        <title>Paenibacillus sp. M4BSY-1, whole genome shotgun sequence.</title>
        <authorList>
            <person name="Tuo L."/>
        </authorList>
    </citation>
    <scope>NUCLEOTIDE SEQUENCE [LARGE SCALE GENOMIC DNA]</scope>
    <source>
        <strain evidence="2 3">M4BSY-1</strain>
    </source>
</reference>
<name>A0A371PM37_9BACL</name>
<feature type="transmembrane region" description="Helical" evidence="1">
    <location>
        <begin position="178"/>
        <end position="197"/>
    </location>
</feature>
<protein>
    <submittedName>
        <fullName evidence="2">Zf-HC2 domain-containing protein</fullName>
    </submittedName>
</protein>
<keyword evidence="3" id="KW-1185">Reference proteome</keyword>
<sequence length="202" mass="23097">MMKCEDVQLRFPDYWDMSEDDQERIELEAHLLDCEQCSAQYGFWDESENLVRLCAEETVETDPSEHVNRAVMERIYLDESWYLPVPSKSYHFSKSFRRNTALLIAGCMAMFACAFFVFVFDYREAPTGAEVQKMTGLIEAANASTDNAFLTAGFYAEVPVASISDPIVLKVVPTFPQYYVALSLLGLVMALLILNWLSRTRH</sequence>
<evidence type="ECO:0000313" key="3">
    <source>
        <dbReference type="Proteomes" id="UP000261905"/>
    </source>
</evidence>
<feature type="transmembrane region" description="Helical" evidence="1">
    <location>
        <begin position="101"/>
        <end position="120"/>
    </location>
</feature>
<dbReference type="OrthoDB" id="2679416at2"/>
<dbReference type="RefSeq" id="WP_116044724.1">
    <property type="nucleotide sequence ID" value="NZ_QUBQ01000001.1"/>
</dbReference>
<comment type="caution">
    <text evidence="2">The sequence shown here is derived from an EMBL/GenBank/DDBJ whole genome shotgun (WGS) entry which is preliminary data.</text>
</comment>
<accession>A0A371PM37</accession>
<evidence type="ECO:0000313" key="2">
    <source>
        <dbReference type="EMBL" id="REK77238.1"/>
    </source>
</evidence>
<proteinExistence type="predicted"/>
<evidence type="ECO:0000256" key="1">
    <source>
        <dbReference type="SAM" id="Phobius"/>
    </source>
</evidence>
<organism evidence="2 3">
    <name type="scientific">Paenibacillus paeoniae</name>
    <dbReference type="NCBI Taxonomy" id="2292705"/>
    <lineage>
        <taxon>Bacteria</taxon>
        <taxon>Bacillati</taxon>
        <taxon>Bacillota</taxon>
        <taxon>Bacilli</taxon>
        <taxon>Bacillales</taxon>
        <taxon>Paenibacillaceae</taxon>
        <taxon>Paenibacillus</taxon>
    </lineage>
</organism>
<gene>
    <name evidence="2" type="ORF">DX130_09620</name>
</gene>
<keyword evidence="1" id="KW-1133">Transmembrane helix</keyword>